<evidence type="ECO:0000256" key="2">
    <source>
        <dbReference type="SAM" id="MobiDB-lite"/>
    </source>
</evidence>
<dbReference type="GO" id="GO:0006596">
    <property type="term" value="P:polyamine biosynthetic process"/>
    <property type="evidence" value="ECO:0007669"/>
    <property type="project" value="UniProtKB-KW"/>
</dbReference>
<organism evidence="3 4">
    <name type="scientific">Marmoricola endophyticus</name>
    <dbReference type="NCBI Taxonomy" id="2040280"/>
    <lineage>
        <taxon>Bacteria</taxon>
        <taxon>Bacillati</taxon>
        <taxon>Actinomycetota</taxon>
        <taxon>Actinomycetes</taxon>
        <taxon>Propionibacteriales</taxon>
        <taxon>Nocardioidaceae</taxon>
        <taxon>Marmoricola</taxon>
    </lineage>
</organism>
<dbReference type="EMBL" id="BMKQ01000001">
    <property type="protein sequence ID" value="GGF34917.1"/>
    <property type="molecule type" value="Genomic_DNA"/>
</dbReference>
<evidence type="ECO:0008006" key="5">
    <source>
        <dbReference type="Google" id="ProtNLM"/>
    </source>
</evidence>
<evidence type="ECO:0000313" key="3">
    <source>
        <dbReference type="EMBL" id="GGF34917.1"/>
    </source>
</evidence>
<evidence type="ECO:0000256" key="1">
    <source>
        <dbReference type="ARBA" id="ARBA00023115"/>
    </source>
</evidence>
<dbReference type="AlphaFoldDB" id="A0A917BAT9"/>
<dbReference type="PANTHER" id="PTHR43317">
    <property type="entry name" value="THERMOSPERMINE SYNTHASE ACAULIS5"/>
    <property type="match status" value="1"/>
</dbReference>
<keyword evidence="4" id="KW-1185">Reference proteome</keyword>
<name>A0A917BAT9_9ACTN</name>
<dbReference type="SUPFAM" id="SSF53335">
    <property type="entry name" value="S-adenosyl-L-methionine-dependent methyltransferases"/>
    <property type="match status" value="1"/>
</dbReference>
<comment type="caution">
    <text evidence="3">The sequence shown here is derived from an EMBL/GenBank/DDBJ whole genome shotgun (WGS) entry which is preliminary data.</text>
</comment>
<keyword evidence="1" id="KW-0620">Polyamine biosynthesis</keyword>
<dbReference type="PANTHER" id="PTHR43317:SF1">
    <property type="entry name" value="THERMOSPERMINE SYNTHASE ACAULIS5"/>
    <property type="match status" value="1"/>
</dbReference>
<feature type="region of interest" description="Disordered" evidence="2">
    <location>
        <begin position="246"/>
        <end position="269"/>
    </location>
</feature>
<reference evidence="3" key="2">
    <citation type="submission" date="2020-09" db="EMBL/GenBank/DDBJ databases">
        <authorList>
            <person name="Sun Q."/>
            <person name="Zhou Y."/>
        </authorList>
    </citation>
    <scope>NUCLEOTIDE SEQUENCE</scope>
    <source>
        <strain evidence="3">CGMCC 1.16067</strain>
    </source>
</reference>
<dbReference type="RefSeq" id="WP_188777997.1">
    <property type="nucleotide sequence ID" value="NZ_BMKQ01000001.1"/>
</dbReference>
<protein>
    <recommendedName>
        <fullName evidence="5">Spermidine synthase</fullName>
    </recommendedName>
</protein>
<dbReference type="Gene3D" id="3.40.50.150">
    <property type="entry name" value="Vaccinia Virus protein VP39"/>
    <property type="match status" value="1"/>
</dbReference>
<dbReference type="InterPro" id="IPR029063">
    <property type="entry name" value="SAM-dependent_MTases_sf"/>
</dbReference>
<evidence type="ECO:0000313" key="4">
    <source>
        <dbReference type="Proteomes" id="UP000649179"/>
    </source>
</evidence>
<accession>A0A917BAT9</accession>
<reference evidence="3" key="1">
    <citation type="journal article" date="2014" name="Int. J. Syst. Evol. Microbiol.">
        <title>Complete genome sequence of Corynebacterium casei LMG S-19264T (=DSM 44701T), isolated from a smear-ripened cheese.</title>
        <authorList>
            <consortium name="US DOE Joint Genome Institute (JGI-PGF)"/>
            <person name="Walter F."/>
            <person name="Albersmeier A."/>
            <person name="Kalinowski J."/>
            <person name="Ruckert C."/>
        </authorList>
    </citation>
    <scope>NUCLEOTIDE SEQUENCE</scope>
    <source>
        <strain evidence="3">CGMCC 1.16067</strain>
    </source>
</reference>
<sequence>MEDVELVPDPGRDDAFTLRVGGADQSHVDLTDPLRLDFDYVQRAADVLDAALPRPDRRAVLHVGGAGLTLPRWVAATRPTSRQVVLEPDAALTTLVRERLPLPPRSRIKVREQDGRRGVRELRDGWADAVVLDAFAGARVPAELTTEGFFADVARVLAPEGLLVANLADRAPFGHLRRALAGVRLSLPQLLVLAEPAVLKGRRFGNLVVAASRRPLPGAALARRSSGAAFPYRVLAEDEVADRFGGGAPFTDDDRAPTPLPPGGVLALR</sequence>
<gene>
    <name evidence="3" type="ORF">GCM10011519_05470</name>
</gene>
<dbReference type="NCBIfam" id="NF037959">
    <property type="entry name" value="MFS_SpdSyn"/>
    <property type="match status" value="1"/>
</dbReference>
<proteinExistence type="predicted"/>
<dbReference type="Proteomes" id="UP000649179">
    <property type="component" value="Unassembled WGS sequence"/>
</dbReference>